<dbReference type="Proteomes" id="UP000184241">
    <property type="component" value="Unassembled WGS sequence"/>
</dbReference>
<evidence type="ECO:0000256" key="1">
    <source>
        <dbReference type="SAM" id="Phobius"/>
    </source>
</evidence>
<reference evidence="2 3" key="1">
    <citation type="submission" date="2016-11" db="EMBL/GenBank/DDBJ databases">
        <authorList>
            <person name="Jaros S."/>
            <person name="Januszkiewicz K."/>
            <person name="Wedrychowicz H."/>
        </authorList>
    </citation>
    <scope>NUCLEOTIDE SEQUENCE [LARGE SCALE GENOMIC DNA]</scope>
    <source>
        <strain evidence="2 3">DSM 6191</strain>
    </source>
</reference>
<accession>A0A1M6AIJ8</accession>
<keyword evidence="1" id="KW-1133">Transmembrane helix</keyword>
<gene>
    <name evidence="2" type="ORF">SAMN02745941_03675</name>
</gene>
<keyword evidence="1" id="KW-0472">Membrane</keyword>
<keyword evidence="1" id="KW-0812">Transmembrane</keyword>
<dbReference type="EMBL" id="FQXU01000013">
    <property type="protein sequence ID" value="SHI36339.1"/>
    <property type="molecule type" value="Genomic_DNA"/>
</dbReference>
<dbReference type="AlphaFoldDB" id="A0A1M6AIJ8"/>
<name>A0A1M6AIJ8_9CLOT</name>
<sequence>MKILTITIFSVALNLIVYYVKEAYEVKKRFETKNNKKIRFRDIK</sequence>
<evidence type="ECO:0000313" key="2">
    <source>
        <dbReference type="EMBL" id="SHI36339.1"/>
    </source>
</evidence>
<feature type="transmembrane region" description="Helical" evidence="1">
    <location>
        <begin position="6"/>
        <end position="24"/>
    </location>
</feature>
<evidence type="ECO:0000313" key="3">
    <source>
        <dbReference type="Proteomes" id="UP000184241"/>
    </source>
</evidence>
<dbReference type="RefSeq" id="WP_278335149.1">
    <property type="nucleotide sequence ID" value="NZ_FQXU01000013.1"/>
</dbReference>
<organism evidence="2 3">
    <name type="scientific">Clostridium intestinale DSM 6191</name>
    <dbReference type="NCBI Taxonomy" id="1121320"/>
    <lineage>
        <taxon>Bacteria</taxon>
        <taxon>Bacillati</taxon>
        <taxon>Bacillota</taxon>
        <taxon>Clostridia</taxon>
        <taxon>Eubacteriales</taxon>
        <taxon>Clostridiaceae</taxon>
        <taxon>Clostridium</taxon>
    </lineage>
</organism>
<protein>
    <submittedName>
        <fullName evidence="2">Uncharacterized protein</fullName>
    </submittedName>
</protein>
<proteinExistence type="predicted"/>